<name>S0K7L6_9ENTE</name>
<dbReference type="EMBL" id="ASWJ01000009">
    <property type="protein sequence ID" value="EOW80373.1"/>
    <property type="molecule type" value="Genomic_DNA"/>
</dbReference>
<evidence type="ECO:0000256" key="14">
    <source>
        <dbReference type="PIRSR" id="PIRSR600821-50"/>
    </source>
</evidence>
<evidence type="ECO:0000256" key="11">
    <source>
        <dbReference type="ARBA" id="ARBA00060905"/>
    </source>
</evidence>
<dbReference type="InterPro" id="IPR020622">
    <property type="entry name" value="Ala_racemase_pyridoxalP-BS"/>
</dbReference>
<comment type="catalytic activity">
    <reaction evidence="1 13">
        <text>L-alanine = D-alanine</text>
        <dbReference type="Rhea" id="RHEA:20249"/>
        <dbReference type="ChEBI" id="CHEBI:57416"/>
        <dbReference type="ChEBI" id="CHEBI:57972"/>
        <dbReference type="EC" id="5.1.1.1"/>
    </reaction>
</comment>
<comment type="subcellular location">
    <subcellularLocation>
        <location evidence="3">Cell membrane</location>
        <topology evidence="3">Multi-pass membrane protein</topology>
    </subcellularLocation>
</comment>
<dbReference type="Gene3D" id="3.20.20.10">
    <property type="entry name" value="Alanine racemase"/>
    <property type="match status" value="1"/>
</dbReference>
<dbReference type="Gene3D" id="2.40.37.10">
    <property type="entry name" value="Lyase, Ornithine Decarboxylase, Chain A, domain 1"/>
    <property type="match status" value="1"/>
</dbReference>
<dbReference type="UniPathway" id="UPA00042">
    <property type="reaction ID" value="UER00497"/>
</dbReference>
<evidence type="ECO:0000259" key="16">
    <source>
        <dbReference type="SMART" id="SM01005"/>
    </source>
</evidence>
<comment type="similarity">
    <text evidence="13">Belongs to the alanine racemase family.</text>
</comment>
<dbReference type="STRING" id="1121865.OMW_01459"/>
<keyword evidence="5" id="KW-0812">Transmembrane</keyword>
<comment type="cofactor">
    <cofactor evidence="2 13 14">
        <name>pyridoxal 5'-phosphate</name>
        <dbReference type="ChEBI" id="CHEBI:597326"/>
    </cofactor>
</comment>
<dbReference type="GO" id="GO:0009252">
    <property type="term" value="P:peptidoglycan biosynthetic process"/>
    <property type="evidence" value="ECO:0007669"/>
    <property type="project" value="TreeGrafter"/>
</dbReference>
<evidence type="ECO:0000256" key="2">
    <source>
        <dbReference type="ARBA" id="ARBA00001933"/>
    </source>
</evidence>
<dbReference type="EC" id="5.1.1.1" evidence="13"/>
<protein>
    <recommendedName>
        <fullName evidence="13">Alanine racemase</fullName>
        <ecNumber evidence="13">5.1.1.1</ecNumber>
    </recommendedName>
</protein>
<dbReference type="FunFam" id="2.40.37.10:FF:000006">
    <property type="entry name" value="Alanine racemase"/>
    <property type="match status" value="1"/>
</dbReference>
<dbReference type="HAMAP" id="MF_01201">
    <property type="entry name" value="Ala_racemase"/>
    <property type="match status" value="1"/>
</dbReference>
<keyword evidence="8" id="KW-0472">Membrane</keyword>
<feature type="binding site" evidence="13 15">
    <location>
        <position position="316"/>
    </location>
    <ligand>
        <name>substrate</name>
    </ligand>
</feature>
<dbReference type="InterPro" id="IPR011079">
    <property type="entry name" value="Ala_racemase_C"/>
</dbReference>
<dbReference type="InterPro" id="IPR029066">
    <property type="entry name" value="PLP-binding_barrel"/>
</dbReference>
<dbReference type="CDD" id="cd00430">
    <property type="entry name" value="PLPDE_III_AR"/>
    <property type="match status" value="1"/>
</dbReference>
<feature type="modified residue" description="N6-(pyridoxal phosphate)lysine" evidence="13 14">
    <location>
        <position position="40"/>
    </location>
</feature>
<keyword evidence="18" id="KW-1185">Reference proteome</keyword>
<dbReference type="PRINTS" id="PR00992">
    <property type="entry name" value="ALARACEMASE"/>
</dbReference>
<evidence type="ECO:0000256" key="15">
    <source>
        <dbReference type="PIRSR" id="PIRSR600821-52"/>
    </source>
</evidence>
<accession>S0K7L6</accession>
<dbReference type="GO" id="GO:0030170">
    <property type="term" value="F:pyridoxal phosphate binding"/>
    <property type="evidence" value="ECO:0007669"/>
    <property type="project" value="UniProtKB-UniRule"/>
</dbReference>
<comment type="similarity">
    <text evidence="11">In the N-terminal section; belongs to the acyltransferase 3 family.</text>
</comment>
<comment type="function">
    <text evidence="13">Catalyzes the interconversion of L-alanine and D-alanine. May also act on other amino acids.</text>
</comment>
<evidence type="ECO:0000313" key="18">
    <source>
        <dbReference type="Proteomes" id="UP000014113"/>
    </source>
</evidence>
<dbReference type="GO" id="GO:0008784">
    <property type="term" value="F:alanine racemase activity"/>
    <property type="evidence" value="ECO:0007669"/>
    <property type="project" value="UniProtKB-UniRule"/>
</dbReference>
<dbReference type="OrthoDB" id="9813814at2"/>
<comment type="similarity">
    <text evidence="12">In the C-terminal section; belongs to the alanine racemase family.</text>
</comment>
<dbReference type="GO" id="GO:0046677">
    <property type="term" value="P:response to antibiotic"/>
    <property type="evidence" value="ECO:0007669"/>
    <property type="project" value="UniProtKB-KW"/>
</dbReference>
<dbReference type="PANTHER" id="PTHR30511:SF0">
    <property type="entry name" value="ALANINE RACEMASE, CATABOLIC-RELATED"/>
    <property type="match status" value="1"/>
</dbReference>
<evidence type="ECO:0000256" key="5">
    <source>
        <dbReference type="ARBA" id="ARBA00022692"/>
    </source>
</evidence>
<sequence>MVVSFHRPTRVVVDLAAIKENIRAQQPYLAENQTIFAVVKANGYGHGVLAVAKAAKEAGATGFCVATLDEGIELRTAGFTEPIFILGPIDLSGLKWASKYQLSLPVTSLAYLEDLIAQAEQLSLSKDNHLLLHLAIDSGMGRIGFRENQSLQTAISLIEQQANLVWEGIFTHFATADEADRSYWQQQFSRFESVLASLPRQPKYVHVSNSATLLWQKPIGNVIRMGISMYGLNPSGEALQLPVALKPALSLVSALTQVKLVEKGEGIGYGKTYETKASEWIGTVPIGYADGFIRKFQGFSLLVDGYECEIVGRVCMDQLMIRLPKELPLGTEVVIIGKSKDKENSLQDLANYVDTIHYEIACLISARVPRVYVEES</sequence>
<dbReference type="GO" id="GO:0005886">
    <property type="term" value="C:plasma membrane"/>
    <property type="evidence" value="ECO:0007669"/>
    <property type="project" value="UniProtKB-SubCell"/>
</dbReference>
<evidence type="ECO:0000256" key="6">
    <source>
        <dbReference type="ARBA" id="ARBA00022898"/>
    </source>
</evidence>
<evidence type="ECO:0000256" key="8">
    <source>
        <dbReference type="ARBA" id="ARBA00023136"/>
    </source>
</evidence>
<dbReference type="eggNOG" id="COG0787">
    <property type="taxonomic scope" value="Bacteria"/>
</dbReference>
<keyword evidence="10" id="KW-0046">Antibiotic resistance</keyword>
<evidence type="ECO:0000313" key="17">
    <source>
        <dbReference type="EMBL" id="EOW80373.1"/>
    </source>
</evidence>
<evidence type="ECO:0000256" key="12">
    <source>
        <dbReference type="ARBA" id="ARBA00061081"/>
    </source>
</evidence>
<dbReference type="PANTHER" id="PTHR30511">
    <property type="entry name" value="ALANINE RACEMASE"/>
    <property type="match status" value="1"/>
</dbReference>
<evidence type="ECO:0000256" key="13">
    <source>
        <dbReference type="HAMAP-Rule" id="MF_01201"/>
    </source>
</evidence>
<dbReference type="Pfam" id="PF00842">
    <property type="entry name" value="Ala_racemase_C"/>
    <property type="match status" value="1"/>
</dbReference>
<dbReference type="InterPro" id="IPR009006">
    <property type="entry name" value="Ala_racemase/Decarboxylase_C"/>
</dbReference>
<dbReference type="SUPFAM" id="SSF51419">
    <property type="entry name" value="PLP-binding barrel"/>
    <property type="match status" value="1"/>
</dbReference>
<feature type="domain" description="Alanine racemase C-terminal" evidence="16">
    <location>
        <begin position="248"/>
        <end position="373"/>
    </location>
</feature>
<dbReference type="GO" id="GO:0030632">
    <property type="term" value="P:D-alanine biosynthetic process"/>
    <property type="evidence" value="ECO:0007669"/>
    <property type="project" value="UniProtKB-UniRule"/>
</dbReference>
<proteinExistence type="inferred from homology"/>
<gene>
    <name evidence="17" type="ORF">I568_02073</name>
</gene>
<evidence type="ECO:0000256" key="1">
    <source>
        <dbReference type="ARBA" id="ARBA00000316"/>
    </source>
</evidence>
<evidence type="ECO:0000256" key="3">
    <source>
        <dbReference type="ARBA" id="ARBA00004651"/>
    </source>
</evidence>
<keyword evidence="4" id="KW-1003">Cell membrane</keyword>
<feature type="binding site" evidence="13 15">
    <location>
        <position position="142"/>
    </location>
    <ligand>
        <name>substrate</name>
    </ligand>
</feature>
<dbReference type="SUPFAM" id="SSF50621">
    <property type="entry name" value="Alanine racemase C-terminal domain-like"/>
    <property type="match status" value="1"/>
</dbReference>
<dbReference type="SMART" id="SM01005">
    <property type="entry name" value="Ala_racemase_C"/>
    <property type="match status" value="1"/>
</dbReference>
<dbReference type="PROSITE" id="PS00395">
    <property type="entry name" value="ALANINE_RACEMASE"/>
    <property type="match status" value="1"/>
</dbReference>
<reference evidence="17 18" key="1">
    <citation type="submission" date="2013-03" db="EMBL/GenBank/DDBJ databases">
        <title>The Genome Sequence of Enterococcus columbae ATCC_51263 (PacBio/Illumina hybrid assembly).</title>
        <authorList>
            <consortium name="The Broad Institute Genomics Platform"/>
            <consortium name="The Broad Institute Genome Sequencing Center for Infectious Disease"/>
            <person name="Earl A."/>
            <person name="Russ C."/>
            <person name="Gilmore M."/>
            <person name="Surin D."/>
            <person name="Walker B."/>
            <person name="Young S."/>
            <person name="Zeng Q."/>
            <person name="Gargeya S."/>
            <person name="Fitzgerald M."/>
            <person name="Haas B."/>
            <person name="Abouelleil A."/>
            <person name="Allen A.W."/>
            <person name="Alvarado L."/>
            <person name="Arachchi H.M."/>
            <person name="Berlin A.M."/>
            <person name="Chapman S.B."/>
            <person name="Gainer-Dewar J."/>
            <person name="Goldberg J."/>
            <person name="Griggs A."/>
            <person name="Gujja S."/>
            <person name="Hansen M."/>
            <person name="Howarth C."/>
            <person name="Imamovic A."/>
            <person name="Ireland A."/>
            <person name="Larimer J."/>
            <person name="McCowan C."/>
            <person name="Murphy C."/>
            <person name="Pearson M."/>
            <person name="Poon T.W."/>
            <person name="Priest M."/>
            <person name="Roberts A."/>
            <person name="Saif S."/>
            <person name="Shea T."/>
            <person name="Sisk P."/>
            <person name="Sykes S."/>
            <person name="Wortman J."/>
            <person name="Nusbaum C."/>
            <person name="Birren B."/>
        </authorList>
    </citation>
    <scope>NUCLEOTIDE SEQUENCE [LARGE SCALE GENOMIC DNA]</scope>
    <source>
        <strain evidence="17 18">ATCC 51263</strain>
    </source>
</reference>
<comment type="pathway">
    <text evidence="13">Amino-acid biosynthesis; D-alanine biosynthesis; D-alanine from L-alanine: step 1/1.</text>
</comment>
<dbReference type="FunFam" id="3.20.20.10:FF:000002">
    <property type="entry name" value="Alanine racemase"/>
    <property type="match status" value="1"/>
</dbReference>
<evidence type="ECO:0000256" key="4">
    <source>
        <dbReference type="ARBA" id="ARBA00022475"/>
    </source>
</evidence>
<dbReference type="PATRIC" id="fig|1121865.3.peg.1422"/>
<organism evidence="17 18">
    <name type="scientific">Enterococcus columbae DSM 7374 = ATCC 51263</name>
    <dbReference type="NCBI Taxonomy" id="1121865"/>
    <lineage>
        <taxon>Bacteria</taxon>
        <taxon>Bacillati</taxon>
        <taxon>Bacillota</taxon>
        <taxon>Bacilli</taxon>
        <taxon>Lactobacillales</taxon>
        <taxon>Enterococcaceae</taxon>
        <taxon>Enterococcus</taxon>
    </lineage>
</organism>
<evidence type="ECO:0000256" key="9">
    <source>
        <dbReference type="ARBA" id="ARBA00023235"/>
    </source>
</evidence>
<feature type="active site" description="Proton acceptor; specific for D-alanine" evidence="13">
    <location>
        <position position="40"/>
    </location>
</feature>
<comment type="caution">
    <text evidence="17">The sequence shown here is derived from an EMBL/GenBank/DDBJ whole genome shotgun (WGS) entry which is preliminary data.</text>
</comment>
<keyword evidence="9 13" id="KW-0413">Isomerase</keyword>
<dbReference type="RefSeq" id="WP_016183598.1">
    <property type="nucleotide sequence ID" value="NZ_JXKI01000011.1"/>
</dbReference>
<dbReference type="Pfam" id="PF01168">
    <property type="entry name" value="Ala_racemase_N"/>
    <property type="match status" value="1"/>
</dbReference>
<dbReference type="InterPro" id="IPR000821">
    <property type="entry name" value="Ala_racemase"/>
</dbReference>
<dbReference type="AlphaFoldDB" id="S0K7L6"/>
<dbReference type="InterPro" id="IPR001608">
    <property type="entry name" value="Ala_racemase_N"/>
</dbReference>
<keyword evidence="6 13" id="KW-0663">Pyridoxal phosphate</keyword>
<dbReference type="Proteomes" id="UP000014113">
    <property type="component" value="Unassembled WGS sequence"/>
</dbReference>
<evidence type="ECO:0000256" key="10">
    <source>
        <dbReference type="ARBA" id="ARBA00023251"/>
    </source>
</evidence>
<dbReference type="GO" id="GO:0005829">
    <property type="term" value="C:cytosol"/>
    <property type="evidence" value="ECO:0007669"/>
    <property type="project" value="TreeGrafter"/>
</dbReference>
<keyword evidence="7" id="KW-1133">Transmembrane helix</keyword>
<evidence type="ECO:0000256" key="7">
    <source>
        <dbReference type="ARBA" id="ARBA00022989"/>
    </source>
</evidence>
<dbReference type="NCBIfam" id="TIGR00492">
    <property type="entry name" value="alr"/>
    <property type="match status" value="1"/>
</dbReference>
<feature type="active site" description="Proton acceptor; specific for L-alanine" evidence="13">
    <location>
        <position position="269"/>
    </location>
</feature>